<comment type="caution">
    <text evidence="1">The sequence shown here is derived from an EMBL/GenBank/DDBJ whole genome shotgun (WGS) entry which is preliminary data.</text>
</comment>
<keyword evidence="2" id="KW-1185">Reference proteome</keyword>
<reference evidence="2" key="1">
    <citation type="journal article" date="2019" name="Int. J. Syst. Evol. Microbiol.">
        <title>The Global Catalogue of Microorganisms (GCM) 10K type strain sequencing project: providing services to taxonomists for standard genome sequencing and annotation.</title>
        <authorList>
            <consortium name="The Broad Institute Genomics Platform"/>
            <consortium name="The Broad Institute Genome Sequencing Center for Infectious Disease"/>
            <person name="Wu L."/>
            <person name="Ma J."/>
        </authorList>
    </citation>
    <scope>NUCLEOTIDE SEQUENCE [LARGE SCALE GENOMIC DNA]</scope>
    <source>
        <strain evidence="2">CGMCC 4.7241</strain>
    </source>
</reference>
<name>A0ABV7YRJ0_9ACTN</name>
<accession>A0ABV7YRJ0</accession>
<protein>
    <recommendedName>
        <fullName evidence="3">ESX-1 secretion-associated protein</fullName>
    </recommendedName>
</protein>
<proteinExistence type="predicted"/>
<evidence type="ECO:0008006" key="3">
    <source>
        <dbReference type="Google" id="ProtNLM"/>
    </source>
</evidence>
<gene>
    <name evidence="1" type="ORF">ACFOUW_37130</name>
</gene>
<organism evidence="1 2">
    <name type="scientific">Tenggerimyces flavus</name>
    <dbReference type="NCBI Taxonomy" id="1708749"/>
    <lineage>
        <taxon>Bacteria</taxon>
        <taxon>Bacillati</taxon>
        <taxon>Actinomycetota</taxon>
        <taxon>Actinomycetes</taxon>
        <taxon>Propionibacteriales</taxon>
        <taxon>Nocardioidaceae</taxon>
        <taxon>Tenggerimyces</taxon>
    </lineage>
</organism>
<sequence length="105" mass="10911">MTKEINPETLRNDANQVWGPAGAIVGQCAVAVGALDLGSYDFGALPQSAEVYRQYTALATRVHTVLTGGSGQLGGVAQNLKRIADQAEAVEVDGVGRLQQANGED</sequence>
<dbReference type="RefSeq" id="WP_205121895.1">
    <property type="nucleotide sequence ID" value="NZ_JAFBCM010000001.1"/>
</dbReference>
<evidence type="ECO:0000313" key="1">
    <source>
        <dbReference type="EMBL" id="MFC3766500.1"/>
    </source>
</evidence>
<dbReference type="EMBL" id="JBHRZH010000055">
    <property type="protein sequence ID" value="MFC3766500.1"/>
    <property type="molecule type" value="Genomic_DNA"/>
</dbReference>
<evidence type="ECO:0000313" key="2">
    <source>
        <dbReference type="Proteomes" id="UP001595699"/>
    </source>
</evidence>
<dbReference type="Proteomes" id="UP001595699">
    <property type="component" value="Unassembled WGS sequence"/>
</dbReference>